<gene>
    <name evidence="1" type="ORF">KME60_07335</name>
</gene>
<dbReference type="InterPro" id="IPR054053">
    <property type="entry name" value="DUF6887"/>
</dbReference>
<comment type="caution">
    <text evidence="1">The sequence shown here is derived from an EMBL/GenBank/DDBJ whole genome shotgun (WGS) entry which is preliminary data.</text>
</comment>
<sequence length="66" mass="7830">MTKPNFALMSKSDLKVYLLEHRNDAEVFHALMDKIASEPNQKFYTVEEVGKLEELIEDKRRFKRNS</sequence>
<reference evidence="1" key="1">
    <citation type="submission" date="2021-05" db="EMBL/GenBank/DDBJ databases">
        <authorList>
            <person name="Pietrasiak N."/>
            <person name="Ward R."/>
            <person name="Stajich J.E."/>
            <person name="Kurbessoian T."/>
        </authorList>
    </citation>
    <scope>NUCLEOTIDE SEQUENCE</scope>
    <source>
        <strain evidence="1">GSE-NOS-MK-12-04C</strain>
    </source>
</reference>
<evidence type="ECO:0000313" key="1">
    <source>
        <dbReference type="EMBL" id="MBW4667247.1"/>
    </source>
</evidence>
<evidence type="ECO:0000313" key="2">
    <source>
        <dbReference type="Proteomes" id="UP000729701"/>
    </source>
</evidence>
<dbReference type="AlphaFoldDB" id="A0A951QJK1"/>
<accession>A0A951QJK1</accession>
<proteinExistence type="predicted"/>
<dbReference type="Pfam" id="PF21826">
    <property type="entry name" value="DUF6887"/>
    <property type="match status" value="1"/>
</dbReference>
<name>A0A951QJK1_9CYAN</name>
<dbReference type="Proteomes" id="UP000729701">
    <property type="component" value="Unassembled WGS sequence"/>
</dbReference>
<organism evidence="1 2">
    <name type="scientific">Cyanomargarita calcarea GSE-NOS-MK-12-04C</name>
    <dbReference type="NCBI Taxonomy" id="2839659"/>
    <lineage>
        <taxon>Bacteria</taxon>
        <taxon>Bacillati</taxon>
        <taxon>Cyanobacteriota</taxon>
        <taxon>Cyanophyceae</taxon>
        <taxon>Nostocales</taxon>
        <taxon>Cyanomargaritaceae</taxon>
        <taxon>Cyanomargarita</taxon>
    </lineage>
</organism>
<reference evidence="1" key="2">
    <citation type="journal article" date="2022" name="Microbiol. Resour. Announc.">
        <title>Metagenome Sequencing to Explore Phylogenomics of Terrestrial Cyanobacteria.</title>
        <authorList>
            <person name="Ward R.D."/>
            <person name="Stajich J.E."/>
            <person name="Johansen J.R."/>
            <person name="Huntemann M."/>
            <person name="Clum A."/>
            <person name="Foster B."/>
            <person name="Foster B."/>
            <person name="Roux S."/>
            <person name="Palaniappan K."/>
            <person name="Varghese N."/>
            <person name="Mukherjee S."/>
            <person name="Reddy T.B.K."/>
            <person name="Daum C."/>
            <person name="Copeland A."/>
            <person name="Chen I.A."/>
            <person name="Ivanova N.N."/>
            <person name="Kyrpides N.C."/>
            <person name="Shapiro N."/>
            <person name="Eloe-Fadrosh E.A."/>
            <person name="Pietrasiak N."/>
        </authorList>
    </citation>
    <scope>NUCLEOTIDE SEQUENCE</scope>
    <source>
        <strain evidence="1">GSE-NOS-MK-12-04C</strain>
    </source>
</reference>
<dbReference type="EMBL" id="JAHHGZ010000006">
    <property type="protein sequence ID" value="MBW4667247.1"/>
    <property type="molecule type" value="Genomic_DNA"/>
</dbReference>
<protein>
    <submittedName>
        <fullName evidence="1">Uncharacterized protein</fullName>
    </submittedName>
</protein>